<evidence type="ECO:0000313" key="9">
    <source>
        <dbReference type="Proteomes" id="UP001604277"/>
    </source>
</evidence>
<evidence type="ECO:0000256" key="2">
    <source>
        <dbReference type="ARBA" id="ARBA00004906"/>
    </source>
</evidence>
<evidence type="ECO:0000256" key="1">
    <source>
        <dbReference type="ARBA" id="ARBA00000900"/>
    </source>
</evidence>
<keyword evidence="4" id="KW-0808">Transferase</keyword>
<dbReference type="InterPro" id="IPR045210">
    <property type="entry name" value="RING-Ubox_PUB"/>
</dbReference>
<dbReference type="PANTHER" id="PTHR23315:SF253">
    <property type="entry name" value="U-BOX DOMAIN-CONTAINING PROTEIN 9"/>
    <property type="match status" value="1"/>
</dbReference>
<keyword evidence="9" id="KW-1185">Reference proteome</keyword>
<keyword evidence="6" id="KW-0833">Ubl conjugation pathway</keyword>
<evidence type="ECO:0000259" key="7">
    <source>
        <dbReference type="PROSITE" id="PS51698"/>
    </source>
</evidence>
<comment type="catalytic activity">
    <reaction evidence="1">
        <text>S-ubiquitinyl-[E2 ubiquitin-conjugating enzyme]-L-cysteine + [acceptor protein]-L-lysine = [E2 ubiquitin-conjugating enzyme]-L-cysteine + N(6)-ubiquitinyl-[acceptor protein]-L-lysine.</text>
        <dbReference type="EC" id="2.3.2.27"/>
    </reaction>
</comment>
<dbReference type="GO" id="GO:0061630">
    <property type="term" value="F:ubiquitin protein ligase activity"/>
    <property type="evidence" value="ECO:0007669"/>
    <property type="project" value="UniProtKB-EC"/>
</dbReference>
<dbReference type="EMBL" id="JBFOLJ010000012">
    <property type="protein sequence ID" value="KAL2488302.1"/>
    <property type="molecule type" value="Genomic_DNA"/>
</dbReference>
<comment type="pathway">
    <text evidence="2">Protein modification; protein ubiquitination.</text>
</comment>
<sequence>MAKSGVFEGDPGMVAKAMELKRELQKLVKAIVDDEDVNLEAIDRAQQMLSSLKELKLKKYLSLNFHNNHNREVVFGAVPEEFKCPLSKELMRDPVIVATGQTYDRPFIQKWLKSGNRTCPRTQQVLSHTILTPNQLIKEMILQWCKNHGIKLSDNVQYSDEDGLTGADRDQFISLLEKMSSTLSNQKEAARELRLLTKRMPSFRTLFGESRDAIPQLLSPLSQNKSQNEDSP</sequence>
<accession>A0ABD1RK62</accession>
<protein>
    <recommendedName>
        <fullName evidence="3">RING-type E3 ubiquitin transferase</fullName>
        <ecNumber evidence="3">2.3.2.27</ecNumber>
    </recommendedName>
</protein>
<dbReference type="FunFam" id="3.30.40.10:FF:000114">
    <property type="entry name" value="RING-type E3 ubiquitin transferase"/>
    <property type="match status" value="1"/>
</dbReference>
<comment type="caution">
    <text evidence="8">The sequence shown here is derived from an EMBL/GenBank/DDBJ whole genome shotgun (WGS) entry which is preliminary data.</text>
</comment>
<dbReference type="CDD" id="cd16664">
    <property type="entry name" value="RING-Ubox_PUB"/>
    <property type="match status" value="1"/>
</dbReference>
<dbReference type="InterPro" id="IPR013083">
    <property type="entry name" value="Znf_RING/FYVE/PHD"/>
</dbReference>
<evidence type="ECO:0000256" key="4">
    <source>
        <dbReference type="ARBA" id="ARBA00022679"/>
    </source>
</evidence>
<dbReference type="Pfam" id="PF04564">
    <property type="entry name" value="U-box"/>
    <property type="match status" value="1"/>
</dbReference>
<dbReference type="PROSITE" id="PS51698">
    <property type="entry name" value="U_BOX"/>
    <property type="match status" value="1"/>
</dbReference>
<reference evidence="9" key="1">
    <citation type="submission" date="2024-07" db="EMBL/GenBank/DDBJ databases">
        <title>Two chromosome-level genome assemblies of Korean endemic species Abeliophyllum distichum and Forsythia ovata (Oleaceae).</title>
        <authorList>
            <person name="Jang H."/>
        </authorList>
    </citation>
    <scope>NUCLEOTIDE SEQUENCE [LARGE SCALE GENOMIC DNA]</scope>
</reference>
<keyword evidence="5" id="KW-0677">Repeat</keyword>
<organism evidence="8 9">
    <name type="scientific">Forsythia ovata</name>
    <dbReference type="NCBI Taxonomy" id="205694"/>
    <lineage>
        <taxon>Eukaryota</taxon>
        <taxon>Viridiplantae</taxon>
        <taxon>Streptophyta</taxon>
        <taxon>Embryophyta</taxon>
        <taxon>Tracheophyta</taxon>
        <taxon>Spermatophyta</taxon>
        <taxon>Magnoliopsida</taxon>
        <taxon>eudicotyledons</taxon>
        <taxon>Gunneridae</taxon>
        <taxon>Pentapetalae</taxon>
        <taxon>asterids</taxon>
        <taxon>lamiids</taxon>
        <taxon>Lamiales</taxon>
        <taxon>Oleaceae</taxon>
        <taxon>Forsythieae</taxon>
        <taxon>Forsythia</taxon>
    </lineage>
</organism>
<evidence type="ECO:0000256" key="6">
    <source>
        <dbReference type="ARBA" id="ARBA00022786"/>
    </source>
</evidence>
<dbReference type="InterPro" id="IPR003613">
    <property type="entry name" value="Ubox_domain"/>
</dbReference>
<evidence type="ECO:0000256" key="5">
    <source>
        <dbReference type="ARBA" id="ARBA00022737"/>
    </source>
</evidence>
<evidence type="ECO:0000313" key="8">
    <source>
        <dbReference type="EMBL" id="KAL2488302.1"/>
    </source>
</evidence>
<dbReference type="Gene3D" id="3.30.40.10">
    <property type="entry name" value="Zinc/RING finger domain, C3HC4 (zinc finger)"/>
    <property type="match status" value="1"/>
</dbReference>
<gene>
    <name evidence="8" type="ORF">Fot_41594</name>
</gene>
<dbReference type="AlphaFoldDB" id="A0ABD1RK62"/>
<proteinExistence type="predicted"/>
<dbReference type="Proteomes" id="UP001604277">
    <property type="component" value="Unassembled WGS sequence"/>
</dbReference>
<evidence type="ECO:0000256" key="3">
    <source>
        <dbReference type="ARBA" id="ARBA00012483"/>
    </source>
</evidence>
<name>A0ABD1RK62_9LAMI</name>
<dbReference type="SMART" id="SM00504">
    <property type="entry name" value="Ubox"/>
    <property type="match status" value="1"/>
</dbReference>
<dbReference type="SUPFAM" id="SSF57850">
    <property type="entry name" value="RING/U-box"/>
    <property type="match status" value="1"/>
</dbReference>
<dbReference type="PANTHER" id="PTHR23315">
    <property type="entry name" value="U BOX DOMAIN-CONTAINING"/>
    <property type="match status" value="1"/>
</dbReference>
<feature type="domain" description="U-box" evidence="7">
    <location>
        <begin position="77"/>
        <end position="151"/>
    </location>
</feature>
<dbReference type="EC" id="2.3.2.27" evidence="3"/>